<dbReference type="EMBL" id="JACGWV010000001">
    <property type="protein sequence ID" value="MBA8806311.1"/>
    <property type="molecule type" value="Genomic_DNA"/>
</dbReference>
<evidence type="ECO:0000256" key="1">
    <source>
        <dbReference type="ARBA" id="ARBA00005417"/>
    </source>
</evidence>
<name>A0A7W3J4T6_9MICO</name>
<dbReference type="PANTHER" id="PTHR46743">
    <property type="entry name" value="TEICHOIC ACIDS EXPORT ATP-BINDING PROTEIN TAGH"/>
    <property type="match status" value="1"/>
</dbReference>
<feature type="compositionally biased region" description="Basic and acidic residues" evidence="5">
    <location>
        <begin position="334"/>
        <end position="346"/>
    </location>
</feature>
<dbReference type="GO" id="GO:0016887">
    <property type="term" value="F:ATP hydrolysis activity"/>
    <property type="evidence" value="ECO:0007669"/>
    <property type="project" value="InterPro"/>
</dbReference>
<evidence type="ECO:0000259" key="6">
    <source>
        <dbReference type="PROSITE" id="PS50893"/>
    </source>
</evidence>
<dbReference type="GO" id="GO:0005524">
    <property type="term" value="F:ATP binding"/>
    <property type="evidence" value="ECO:0007669"/>
    <property type="project" value="UniProtKB-KW"/>
</dbReference>
<accession>A0A7W3J4T6</accession>
<dbReference type="InterPro" id="IPR017871">
    <property type="entry name" value="ABC_transporter-like_CS"/>
</dbReference>
<feature type="region of interest" description="Disordered" evidence="5">
    <location>
        <begin position="334"/>
        <end position="379"/>
    </location>
</feature>
<dbReference type="PANTHER" id="PTHR46743:SF2">
    <property type="entry name" value="TEICHOIC ACIDS EXPORT ATP-BINDING PROTEIN TAGH"/>
    <property type="match status" value="1"/>
</dbReference>
<dbReference type="Proteomes" id="UP000540568">
    <property type="component" value="Unassembled WGS sequence"/>
</dbReference>
<dbReference type="InterPro" id="IPR015860">
    <property type="entry name" value="ABC_transpr_TagH-like"/>
</dbReference>
<protein>
    <submittedName>
        <fullName evidence="7">Teichoic acid transport system ATP-binding protein</fullName>
    </submittedName>
</protein>
<evidence type="ECO:0000313" key="7">
    <source>
        <dbReference type="EMBL" id="MBA8806311.1"/>
    </source>
</evidence>
<proteinExistence type="inferred from homology"/>
<dbReference type="SUPFAM" id="SSF52540">
    <property type="entry name" value="P-loop containing nucleoside triphosphate hydrolases"/>
    <property type="match status" value="1"/>
</dbReference>
<keyword evidence="4 7" id="KW-0067">ATP-binding</keyword>
<dbReference type="Pfam" id="PF00005">
    <property type="entry name" value="ABC_tran"/>
    <property type="match status" value="1"/>
</dbReference>
<evidence type="ECO:0000256" key="5">
    <source>
        <dbReference type="SAM" id="MobiDB-lite"/>
    </source>
</evidence>
<feature type="compositionally biased region" description="Low complexity" evidence="5">
    <location>
        <begin position="362"/>
        <end position="372"/>
    </location>
</feature>
<keyword evidence="3" id="KW-0547">Nucleotide-binding</keyword>
<evidence type="ECO:0000256" key="3">
    <source>
        <dbReference type="ARBA" id="ARBA00022741"/>
    </source>
</evidence>
<dbReference type="AlphaFoldDB" id="A0A7W3J4T6"/>
<dbReference type="CDD" id="cd03220">
    <property type="entry name" value="ABC_KpsT_Wzt"/>
    <property type="match status" value="1"/>
</dbReference>
<feature type="domain" description="ABC transporter" evidence="6">
    <location>
        <begin position="93"/>
        <end position="313"/>
    </location>
</feature>
<dbReference type="PROSITE" id="PS50893">
    <property type="entry name" value="ABC_TRANSPORTER_2"/>
    <property type="match status" value="1"/>
</dbReference>
<dbReference type="InterPro" id="IPR003593">
    <property type="entry name" value="AAA+_ATPase"/>
</dbReference>
<evidence type="ECO:0000256" key="2">
    <source>
        <dbReference type="ARBA" id="ARBA00022448"/>
    </source>
</evidence>
<evidence type="ECO:0000313" key="8">
    <source>
        <dbReference type="Proteomes" id="UP000540568"/>
    </source>
</evidence>
<organism evidence="7 8">
    <name type="scientific">Promicromonospora sukumoe</name>
    <dbReference type="NCBI Taxonomy" id="88382"/>
    <lineage>
        <taxon>Bacteria</taxon>
        <taxon>Bacillati</taxon>
        <taxon>Actinomycetota</taxon>
        <taxon>Actinomycetes</taxon>
        <taxon>Micrococcales</taxon>
        <taxon>Promicromonosporaceae</taxon>
        <taxon>Promicromonospora</taxon>
    </lineage>
</organism>
<dbReference type="RefSeq" id="WP_182614064.1">
    <property type="nucleotide sequence ID" value="NZ_BAAATF010000012.1"/>
</dbReference>
<gene>
    <name evidence="7" type="ORF">FHX71_000253</name>
</gene>
<comment type="caution">
    <text evidence="7">The sequence shown here is derived from an EMBL/GenBank/DDBJ whole genome shotgun (WGS) entry which is preliminary data.</text>
</comment>
<keyword evidence="8" id="KW-1185">Reference proteome</keyword>
<evidence type="ECO:0000256" key="4">
    <source>
        <dbReference type="ARBA" id="ARBA00022840"/>
    </source>
</evidence>
<comment type="similarity">
    <text evidence="1">Belongs to the ABC transporter superfamily.</text>
</comment>
<reference evidence="7 8" key="1">
    <citation type="submission" date="2020-07" db="EMBL/GenBank/DDBJ databases">
        <title>Sequencing the genomes of 1000 actinobacteria strains.</title>
        <authorList>
            <person name="Klenk H.-P."/>
        </authorList>
    </citation>
    <scope>NUCLEOTIDE SEQUENCE [LARGE SCALE GENOMIC DNA]</scope>
    <source>
        <strain evidence="7 8">DSM 44121</strain>
    </source>
</reference>
<dbReference type="InterPro" id="IPR027417">
    <property type="entry name" value="P-loop_NTPase"/>
</dbReference>
<sequence>MAADLDYPMPPSPIGQNGPASMPLPAQAAQRPATGAIPMSVQAPPHTGQLATVGPRSGSTPVLWPTVAVQGLRMFYRTPSTDTSHGRRAKVKRAVLNVLGQEPKVTVRALTDISFVANSGEQIGLVGQNGSGKSTLLRIIAGLEKPTKGQVLAESTPVLIGVNAALVPDLPGEENVRLGCLAMGLSPAEAEAAIPDVIELAGLGKSIYLPMRTYSSGMAARLRFAIATAARPHILLIDEALATGDAAFKERSEARMTRLREQAGTVFLVSHAAQTIEESCTRAIWLHHGRLVLDGEAQDVAVRYRKWAWAFAKDKPEEAKRILEEAFAERRETQVRFDVPEPPRGRVRERHARPTGRDAKQARAAAERAAAIRAERSDL</sequence>
<dbReference type="PROSITE" id="PS00211">
    <property type="entry name" value="ABC_TRANSPORTER_1"/>
    <property type="match status" value="1"/>
</dbReference>
<feature type="region of interest" description="Disordered" evidence="5">
    <location>
        <begin position="1"/>
        <end position="26"/>
    </location>
</feature>
<dbReference type="InterPro" id="IPR003439">
    <property type="entry name" value="ABC_transporter-like_ATP-bd"/>
</dbReference>
<dbReference type="InterPro" id="IPR050683">
    <property type="entry name" value="Bact_Polysacc_Export_ATP-bd"/>
</dbReference>
<dbReference type="GO" id="GO:0016020">
    <property type="term" value="C:membrane"/>
    <property type="evidence" value="ECO:0007669"/>
    <property type="project" value="InterPro"/>
</dbReference>
<dbReference type="SMART" id="SM00382">
    <property type="entry name" value="AAA"/>
    <property type="match status" value="1"/>
</dbReference>
<dbReference type="Gene3D" id="3.40.50.300">
    <property type="entry name" value="P-loop containing nucleotide triphosphate hydrolases"/>
    <property type="match status" value="1"/>
</dbReference>
<dbReference type="GO" id="GO:0140359">
    <property type="term" value="F:ABC-type transporter activity"/>
    <property type="evidence" value="ECO:0007669"/>
    <property type="project" value="InterPro"/>
</dbReference>
<keyword evidence="2" id="KW-0813">Transport</keyword>